<proteinExistence type="predicted"/>
<name>A0ABU2RXQ6_9ACTN</name>
<organism evidence="4 5">
    <name type="scientific">Streptomyces johnsoniae</name>
    <dbReference type="NCBI Taxonomy" id="3075532"/>
    <lineage>
        <taxon>Bacteria</taxon>
        <taxon>Bacillati</taxon>
        <taxon>Actinomycetota</taxon>
        <taxon>Actinomycetes</taxon>
        <taxon>Kitasatosporales</taxon>
        <taxon>Streptomycetaceae</taxon>
        <taxon>Streptomyces</taxon>
    </lineage>
</organism>
<reference evidence="5" key="1">
    <citation type="submission" date="2023-07" db="EMBL/GenBank/DDBJ databases">
        <title>30 novel species of actinomycetes from the DSMZ collection.</title>
        <authorList>
            <person name="Nouioui I."/>
        </authorList>
    </citation>
    <scope>NUCLEOTIDE SEQUENCE [LARGE SCALE GENOMIC DNA]</scope>
    <source>
        <strain evidence="5">DSM 41886</strain>
    </source>
</reference>
<evidence type="ECO:0000259" key="3">
    <source>
        <dbReference type="Pfam" id="PF08239"/>
    </source>
</evidence>
<keyword evidence="5" id="KW-1185">Reference proteome</keyword>
<gene>
    <name evidence="4" type="ORF">RM779_02755</name>
</gene>
<feature type="domain" description="SH3b" evidence="3">
    <location>
        <begin position="61"/>
        <end position="112"/>
    </location>
</feature>
<sequence length="123" mass="12610">MSWSPPGRPSVPLFAAAALAAALAGGPWAADAPGDAGHAGHAGHADHAGDGGARGTAREDTALRQAPARDSTVLATVDRGRRVTVLCAAEGARHSAWYLVHTDHYAWAPAHRITVKGPPPDRC</sequence>
<keyword evidence="2" id="KW-0732">Signal</keyword>
<evidence type="ECO:0000256" key="1">
    <source>
        <dbReference type="SAM" id="MobiDB-lite"/>
    </source>
</evidence>
<evidence type="ECO:0000313" key="4">
    <source>
        <dbReference type="EMBL" id="MDT0441523.1"/>
    </source>
</evidence>
<dbReference type="InterPro" id="IPR003646">
    <property type="entry name" value="SH3-like_bac-type"/>
</dbReference>
<evidence type="ECO:0000313" key="5">
    <source>
        <dbReference type="Proteomes" id="UP001183615"/>
    </source>
</evidence>
<dbReference type="Proteomes" id="UP001183615">
    <property type="component" value="Unassembled WGS sequence"/>
</dbReference>
<comment type="caution">
    <text evidence="4">The sequence shown here is derived from an EMBL/GenBank/DDBJ whole genome shotgun (WGS) entry which is preliminary data.</text>
</comment>
<feature type="chain" id="PRO_5046157595" evidence="2">
    <location>
        <begin position="30"/>
        <end position="123"/>
    </location>
</feature>
<evidence type="ECO:0000256" key="2">
    <source>
        <dbReference type="SAM" id="SignalP"/>
    </source>
</evidence>
<feature type="region of interest" description="Disordered" evidence="1">
    <location>
        <begin position="29"/>
        <end position="70"/>
    </location>
</feature>
<accession>A0ABU2RXQ6</accession>
<dbReference type="Pfam" id="PF08239">
    <property type="entry name" value="SH3_3"/>
    <property type="match status" value="1"/>
</dbReference>
<dbReference type="EMBL" id="JAVREV010000001">
    <property type="protein sequence ID" value="MDT0441523.1"/>
    <property type="molecule type" value="Genomic_DNA"/>
</dbReference>
<feature type="signal peptide" evidence="2">
    <location>
        <begin position="1"/>
        <end position="29"/>
    </location>
</feature>
<dbReference type="RefSeq" id="WP_311615367.1">
    <property type="nucleotide sequence ID" value="NZ_JAVREV010000001.1"/>
</dbReference>
<protein>
    <submittedName>
        <fullName evidence="4">SH3 domain-containing protein</fullName>
    </submittedName>
</protein>